<dbReference type="EMBL" id="FUXE01000004">
    <property type="protein sequence ID" value="SJZ58215.1"/>
    <property type="molecule type" value="Genomic_DNA"/>
</dbReference>
<evidence type="ECO:0000313" key="2">
    <source>
        <dbReference type="Proteomes" id="UP000190121"/>
    </source>
</evidence>
<dbReference type="OrthoDB" id="9801478at2"/>
<dbReference type="STRING" id="29524.SAMN02745171_00531"/>
<evidence type="ECO:0000313" key="1">
    <source>
        <dbReference type="EMBL" id="SJZ58215.1"/>
    </source>
</evidence>
<evidence type="ECO:0008006" key="3">
    <source>
        <dbReference type="Google" id="ProtNLM"/>
    </source>
</evidence>
<sequence length="222" mass="25957">MKRLIIICEGETEQEFCSMLLTPYLRSKRGYVLVQTPRIKRSGGGLLTWERLKKEIETYLRETDVVVTSLLDFYGIGPSLHFPLWKEADRITEKNQRLDFLEGAMKEDIDERLQNNFIPYLQLHEFEGLLFNNIEVFETQFSPKELIGRRELIEVLEQYDNPEMINDGPNTHPSQRLERIIDGYAKVVYGNILAEAIGIERIRSKSPRFNQWIEKIETACAS</sequence>
<keyword evidence="2" id="KW-1185">Reference proteome</keyword>
<dbReference type="InterPro" id="IPR025455">
    <property type="entry name" value="DUF4276"/>
</dbReference>
<dbReference type="RefSeq" id="WP_078736488.1">
    <property type="nucleotide sequence ID" value="NZ_FUXE01000004.1"/>
</dbReference>
<protein>
    <recommendedName>
        <fullName evidence="3">DUF4276 domain-containing protein</fullName>
    </recommendedName>
</protein>
<dbReference type="Proteomes" id="UP000190121">
    <property type="component" value="Unassembled WGS sequence"/>
</dbReference>
<reference evidence="2" key="1">
    <citation type="submission" date="2017-02" db="EMBL/GenBank/DDBJ databases">
        <authorList>
            <person name="Varghese N."/>
            <person name="Submissions S."/>
        </authorList>
    </citation>
    <scope>NUCLEOTIDE SEQUENCE [LARGE SCALE GENOMIC DNA]</scope>
    <source>
        <strain evidence="2">ATCC 51356</strain>
    </source>
</reference>
<dbReference type="AlphaFoldDB" id="A0A1T4LU59"/>
<proteinExistence type="predicted"/>
<gene>
    <name evidence="1" type="ORF">SAMN02745171_00531</name>
</gene>
<dbReference type="Pfam" id="PF14103">
    <property type="entry name" value="DUF4276"/>
    <property type="match status" value="1"/>
</dbReference>
<name>A0A1T4LU59_9PORP</name>
<organism evidence="1 2">
    <name type="scientific">Porphyromonas circumdentaria</name>
    <dbReference type="NCBI Taxonomy" id="29524"/>
    <lineage>
        <taxon>Bacteria</taxon>
        <taxon>Pseudomonadati</taxon>
        <taxon>Bacteroidota</taxon>
        <taxon>Bacteroidia</taxon>
        <taxon>Bacteroidales</taxon>
        <taxon>Porphyromonadaceae</taxon>
        <taxon>Porphyromonas</taxon>
    </lineage>
</organism>
<accession>A0A1T4LU59</accession>